<evidence type="ECO:0000313" key="1">
    <source>
        <dbReference type="EMBL" id="BBO80167.1"/>
    </source>
</evidence>
<organism evidence="1 3">
    <name type="scientific">Desulfosarcina ovata subsp. sediminis</name>
    <dbReference type="NCBI Taxonomy" id="885957"/>
    <lineage>
        <taxon>Bacteria</taxon>
        <taxon>Pseudomonadati</taxon>
        <taxon>Thermodesulfobacteriota</taxon>
        <taxon>Desulfobacteria</taxon>
        <taxon>Desulfobacterales</taxon>
        <taxon>Desulfosarcinaceae</taxon>
        <taxon>Desulfosarcina</taxon>
    </lineage>
</organism>
<evidence type="ECO:0000313" key="3">
    <source>
        <dbReference type="Proteomes" id="UP000425960"/>
    </source>
</evidence>
<accession>A0A5K7ZJL6</accession>
<proteinExistence type="predicted"/>
<sequence>MPLLFDGMGGVNAGIVDRFFRLHGICGWRERDTLIKIAAIIAVVRESQGKPS</sequence>
<dbReference type="KEGG" id="dov:DSCO28_07330"/>
<dbReference type="EMBL" id="AP021876">
    <property type="protein sequence ID" value="BBO80167.1"/>
    <property type="molecule type" value="Genomic_DNA"/>
</dbReference>
<gene>
    <name evidence="1" type="ORF">DSCO28_07330</name>
    <name evidence="2" type="ORF">DSCO28_50390</name>
</gene>
<dbReference type="RefSeq" id="WP_155321188.1">
    <property type="nucleotide sequence ID" value="NZ_AP021876.1"/>
</dbReference>
<evidence type="ECO:0000313" key="2">
    <source>
        <dbReference type="EMBL" id="BBO84473.1"/>
    </source>
</evidence>
<protein>
    <submittedName>
        <fullName evidence="1">Uncharacterized protein</fullName>
    </submittedName>
</protein>
<dbReference type="AlphaFoldDB" id="A0A5K7ZJL6"/>
<name>A0A5K7ZJL6_9BACT</name>
<reference evidence="1 3" key="1">
    <citation type="submission" date="2019-11" db="EMBL/GenBank/DDBJ databases">
        <title>Comparative genomics of hydrocarbon-degrading Desulfosarcina strains.</title>
        <authorList>
            <person name="Watanabe M."/>
            <person name="Kojima H."/>
            <person name="Fukui M."/>
        </authorList>
    </citation>
    <scope>NUCLEOTIDE SEQUENCE [LARGE SCALE GENOMIC DNA]</scope>
    <source>
        <strain evidence="1 3">28bB2T</strain>
    </source>
</reference>
<dbReference type="Proteomes" id="UP000425960">
    <property type="component" value="Chromosome"/>
</dbReference>
<dbReference type="KEGG" id="dov:DSCO28_50390"/>
<dbReference type="EMBL" id="AP021876">
    <property type="protein sequence ID" value="BBO84473.1"/>
    <property type="molecule type" value="Genomic_DNA"/>
</dbReference>